<dbReference type="Proteomes" id="UP000075304">
    <property type="component" value="Unassembled WGS sequence"/>
</dbReference>
<name>A0A150KA76_HEYCO</name>
<evidence type="ECO:0000313" key="1">
    <source>
        <dbReference type="EMBL" id="KYC66068.1"/>
    </source>
</evidence>
<proteinExistence type="predicted"/>
<dbReference type="AlphaFoldDB" id="A0A150KA76"/>
<accession>A0A150KA76</accession>
<sequence length="44" mass="5108">MPFTEKLLDLPPTIREICRFLSQLPFKHFTPAAARSKRISCIFS</sequence>
<evidence type="ECO:0000313" key="2">
    <source>
        <dbReference type="Proteomes" id="UP000075304"/>
    </source>
</evidence>
<reference evidence="1 2" key="1">
    <citation type="submission" date="2016-01" db="EMBL/GenBank/DDBJ databases">
        <title>Genome Sequences of Twelve Sporeforming Bacillus Species Isolated from Foods.</title>
        <authorList>
            <person name="Berendsen E.M."/>
            <person name="Wells-Bennik M.H."/>
            <person name="Krawcyk A.O."/>
            <person name="De Jong A."/>
            <person name="Holsappel S."/>
            <person name="Eijlander R.T."/>
            <person name="Kuipers O.P."/>
        </authorList>
    </citation>
    <scope>NUCLEOTIDE SEQUENCE [LARGE SCALE GENOMIC DNA]</scope>
    <source>
        <strain evidence="1 2">B4099</strain>
    </source>
</reference>
<organism evidence="1 2">
    <name type="scientific">Heyndrickxia coagulans</name>
    <name type="common">Weizmannia coagulans</name>
    <dbReference type="NCBI Taxonomy" id="1398"/>
    <lineage>
        <taxon>Bacteria</taxon>
        <taxon>Bacillati</taxon>
        <taxon>Bacillota</taxon>
        <taxon>Bacilli</taxon>
        <taxon>Bacillales</taxon>
        <taxon>Bacillaceae</taxon>
        <taxon>Heyndrickxia</taxon>
    </lineage>
</organism>
<protein>
    <submittedName>
        <fullName evidence="1">Uncharacterized protein</fullName>
    </submittedName>
</protein>
<dbReference type="EMBL" id="LQYI01000083">
    <property type="protein sequence ID" value="KYC66068.1"/>
    <property type="molecule type" value="Genomic_DNA"/>
</dbReference>
<gene>
    <name evidence="1" type="ORF">B4099_0032</name>
</gene>
<comment type="caution">
    <text evidence="1">The sequence shown here is derived from an EMBL/GenBank/DDBJ whole genome shotgun (WGS) entry which is preliminary data.</text>
</comment>